<accession>A0AAW9RE19</accession>
<gene>
    <name evidence="1" type="ORF">V3330_08470</name>
</gene>
<dbReference type="RefSeq" id="WP_354694966.1">
    <property type="nucleotide sequence ID" value="NZ_JAZHOG010000004.1"/>
</dbReference>
<protein>
    <submittedName>
        <fullName evidence="1">Uncharacterized protein</fullName>
    </submittedName>
</protein>
<dbReference type="Proteomes" id="UP001359886">
    <property type="component" value="Unassembled WGS sequence"/>
</dbReference>
<proteinExistence type="predicted"/>
<organism evidence="1 2">
    <name type="scientific">Elongatibacter sediminis</name>
    <dbReference type="NCBI Taxonomy" id="3119006"/>
    <lineage>
        <taxon>Bacteria</taxon>
        <taxon>Pseudomonadati</taxon>
        <taxon>Pseudomonadota</taxon>
        <taxon>Gammaproteobacteria</taxon>
        <taxon>Chromatiales</taxon>
        <taxon>Wenzhouxiangellaceae</taxon>
        <taxon>Elongatibacter</taxon>
    </lineage>
</organism>
<sequence length="232" mass="23254">MSSIVGWLSLTGVMIALAGIPVSSQGGGSGAAKSVPPGSNVPEVVELRPAMRIPAVLPPAAPGVQRPRPPAALTEDQRAGIVTDLFDSAAGGTIRMSPAHSLDAAAGHLVLQDPHRVDPVHGAHFATGGQGVVILSLNAEAGGGYLVDFAVNGWDSGIYSIVADGADLEVSDDGSLTHVLVGIRTTQAGRVNVRLSRAGSGFYLHAVEVTPALVAPDPQDPGDSASAGSAGN</sequence>
<reference evidence="1 2" key="1">
    <citation type="submission" date="2024-02" db="EMBL/GenBank/DDBJ databases">
        <title>A novel Wenzhouxiangellaceae bacterium, isolated from coastal sediments.</title>
        <authorList>
            <person name="Du Z.-J."/>
            <person name="Ye Y.-Q."/>
            <person name="Zhang X.-Y."/>
        </authorList>
    </citation>
    <scope>NUCLEOTIDE SEQUENCE [LARGE SCALE GENOMIC DNA]</scope>
    <source>
        <strain evidence="1 2">CH-27</strain>
    </source>
</reference>
<evidence type="ECO:0000313" key="1">
    <source>
        <dbReference type="EMBL" id="MEJ8567654.1"/>
    </source>
</evidence>
<dbReference type="EMBL" id="JAZHOG010000004">
    <property type="protein sequence ID" value="MEJ8567654.1"/>
    <property type="molecule type" value="Genomic_DNA"/>
</dbReference>
<keyword evidence="2" id="KW-1185">Reference proteome</keyword>
<evidence type="ECO:0000313" key="2">
    <source>
        <dbReference type="Proteomes" id="UP001359886"/>
    </source>
</evidence>
<comment type="caution">
    <text evidence="1">The sequence shown here is derived from an EMBL/GenBank/DDBJ whole genome shotgun (WGS) entry which is preliminary data.</text>
</comment>
<dbReference type="AlphaFoldDB" id="A0AAW9RE19"/>
<name>A0AAW9RE19_9GAMM</name>